<dbReference type="PATRIC" id="fig|1196324.3.peg.178"/>
<accession>I8ANC6</accession>
<evidence type="ECO:0000256" key="4">
    <source>
        <dbReference type="ARBA" id="ARBA00023002"/>
    </source>
</evidence>
<dbReference type="GO" id="GO:0055129">
    <property type="term" value="P:L-proline biosynthetic process"/>
    <property type="evidence" value="ECO:0007669"/>
    <property type="project" value="UniProtKB-UniRule"/>
</dbReference>
<dbReference type="RefSeq" id="WP_007200286.1">
    <property type="nucleotide sequence ID" value="NZ_AKKV01000007.1"/>
</dbReference>
<dbReference type="InterPro" id="IPR029036">
    <property type="entry name" value="P5CR_dimer"/>
</dbReference>
<dbReference type="UniPathway" id="UPA00098">
    <property type="reaction ID" value="UER00361"/>
</dbReference>
<evidence type="ECO:0000256" key="1">
    <source>
        <dbReference type="ARBA" id="ARBA00005525"/>
    </source>
</evidence>
<proteinExistence type="inferred from homology"/>
<dbReference type="FunFam" id="1.10.3730.10:FF:000001">
    <property type="entry name" value="Pyrroline-5-carboxylate reductase"/>
    <property type="match status" value="1"/>
</dbReference>
<keyword evidence="6" id="KW-0963">Cytoplasm</keyword>
<feature type="binding site" evidence="8">
    <location>
        <begin position="8"/>
        <end position="13"/>
    </location>
    <ligand>
        <name>NADP(+)</name>
        <dbReference type="ChEBI" id="CHEBI:58349"/>
    </ligand>
</feature>
<evidence type="ECO:0000256" key="2">
    <source>
        <dbReference type="ARBA" id="ARBA00022650"/>
    </source>
</evidence>
<dbReference type="NCBIfam" id="TIGR00112">
    <property type="entry name" value="proC"/>
    <property type="match status" value="1"/>
</dbReference>
<evidence type="ECO:0000256" key="6">
    <source>
        <dbReference type="HAMAP-Rule" id="MF_01925"/>
    </source>
</evidence>
<dbReference type="Gene3D" id="3.40.50.720">
    <property type="entry name" value="NAD(P)-binding Rossmann-like Domain"/>
    <property type="match status" value="1"/>
</dbReference>
<dbReference type="Gene3D" id="1.10.3730.10">
    <property type="entry name" value="ProC C-terminal domain-like"/>
    <property type="match status" value="1"/>
</dbReference>
<evidence type="ECO:0000256" key="5">
    <source>
        <dbReference type="ARBA" id="ARBA00058118"/>
    </source>
</evidence>
<evidence type="ECO:0000256" key="9">
    <source>
        <dbReference type="RuleBase" id="RU003903"/>
    </source>
</evidence>
<comment type="catalytic activity">
    <reaction evidence="6 9">
        <text>L-proline + NADP(+) = (S)-1-pyrroline-5-carboxylate + NADPH + 2 H(+)</text>
        <dbReference type="Rhea" id="RHEA:14109"/>
        <dbReference type="ChEBI" id="CHEBI:15378"/>
        <dbReference type="ChEBI" id="CHEBI:17388"/>
        <dbReference type="ChEBI" id="CHEBI:57783"/>
        <dbReference type="ChEBI" id="CHEBI:58349"/>
        <dbReference type="ChEBI" id="CHEBI:60039"/>
        <dbReference type="EC" id="1.5.1.2"/>
    </reaction>
</comment>
<dbReference type="PANTHER" id="PTHR11645">
    <property type="entry name" value="PYRROLINE-5-CARBOXYLATE REDUCTASE"/>
    <property type="match status" value="1"/>
</dbReference>
<dbReference type="GO" id="GO:0004735">
    <property type="term" value="F:pyrroline-5-carboxylate reductase activity"/>
    <property type="evidence" value="ECO:0007669"/>
    <property type="project" value="UniProtKB-UniRule"/>
</dbReference>
<feature type="domain" description="Pyrroline-5-carboxylate reductase catalytic N-terminal" evidence="10">
    <location>
        <begin position="4"/>
        <end position="99"/>
    </location>
</feature>
<dbReference type="EMBL" id="AKKV01000007">
    <property type="protein sequence ID" value="EIT87294.1"/>
    <property type="molecule type" value="Genomic_DNA"/>
</dbReference>
<comment type="pathway">
    <text evidence="6 9">Amino-acid biosynthesis; L-proline biosynthesis; L-proline from L-glutamate 5-semialdehyde: step 1/1.</text>
</comment>
<dbReference type="PANTHER" id="PTHR11645:SF49">
    <property type="entry name" value="PYRROLINE-5-CARBOXYLATE REDUCTASE 1"/>
    <property type="match status" value="1"/>
</dbReference>
<comment type="function">
    <text evidence="5 6">Catalyzes the reduction of 1-pyrroline-5-carboxylate (PCA) to L-proline.</text>
</comment>
<dbReference type="Pfam" id="PF14748">
    <property type="entry name" value="P5CR_dimer"/>
    <property type="match status" value="1"/>
</dbReference>
<dbReference type="InterPro" id="IPR008927">
    <property type="entry name" value="6-PGluconate_DH-like_C_sf"/>
</dbReference>
<gene>
    <name evidence="6" type="primary">proC</name>
    <name evidence="12" type="ORF">A374_00899</name>
</gene>
<dbReference type="GO" id="GO:0005737">
    <property type="term" value="C:cytoplasm"/>
    <property type="evidence" value="ECO:0007669"/>
    <property type="project" value="UniProtKB-SubCell"/>
</dbReference>
<comment type="catalytic activity">
    <reaction evidence="6">
        <text>L-proline + NAD(+) = (S)-1-pyrroline-5-carboxylate + NADH + 2 H(+)</text>
        <dbReference type="Rhea" id="RHEA:14105"/>
        <dbReference type="ChEBI" id="CHEBI:15378"/>
        <dbReference type="ChEBI" id="CHEBI:17388"/>
        <dbReference type="ChEBI" id="CHEBI:57540"/>
        <dbReference type="ChEBI" id="CHEBI:57945"/>
        <dbReference type="ChEBI" id="CHEBI:60039"/>
        <dbReference type="EC" id="1.5.1.2"/>
    </reaction>
</comment>
<reference evidence="12 13" key="1">
    <citation type="journal article" date="2012" name="J. Bacteriol.">
        <title>Genome of Bacillus macauensis ZFHKF-1, a Long-Chain-Forming Bacterium.</title>
        <authorList>
            <person name="Cai L."/>
            <person name="Zhang T."/>
        </authorList>
    </citation>
    <scope>NUCLEOTIDE SEQUENCE [LARGE SCALE GENOMIC DNA]</scope>
    <source>
        <strain evidence="12 13">ZFHKF-1</strain>
    </source>
</reference>
<dbReference type="SUPFAM" id="SSF51735">
    <property type="entry name" value="NAD(P)-binding Rossmann-fold domains"/>
    <property type="match status" value="1"/>
</dbReference>
<sequence length="271" mass="28193">MNEQITFIGAGAMAEALIAGLLKKGLHPSQVTVTNRNNSLRLQTLQQRYGVRTAALTAEAVANATIVLLAVKPKDVGEALQMLAGILVKDTLVLSVVAGISTQHVNELLHGNTPIIRAMPNTSAQIGYSATGLALGSSATNEHLQRALALFQCIGTTTVVSEEQLHAVTGLAGSGPAYIYYVVEAMQQAATELALSAVDAKELIVQTLLGAAHMLQQSGDSPHVLRSKVTSPGGTTEAGITFLENACVGEAITQSIQAAAARSFTLSQIDL</sequence>
<dbReference type="InterPro" id="IPR028939">
    <property type="entry name" value="P5C_Rdtase_cat_N"/>
</dbReference>
<comment type="subcellular location">
    <subcellularLocation>
        <location evidence="6">Cytoplasm</location>
    </subcellularLocation>
</comment>
<dbReference type="OrthoDB" id="9805754at2"/>
<feature type="domain" description="Pyrroline-5-carboxylate reductase dimerisation" evidence="11">
    <location>
        <begin position="162"/>
        <end position="263"/>
    </location>
</feature>
<evidence type="ECO:0000313" key="13">
    <source>
        <dbReference type="Proteomes" id="UP000004080"/>
    </source>
</evidence>
<dbReference type="HAMAP" id="MF_01925">
    <property type="entry name" value="P5C_reductase"/>
    <property type="match status" value="1"/>
</dbReference>
<evidence type="ECO:0000256" key="8">
    <source>
        <dbReference type="PIRSR" id="PIRSR000193-1"/>
    </source>
</evidence>
<dbReference type="InterPro" id="IPR053790">
    <property type="entry name" value="P5CR-like_CS"/>
</dbReference>
<keyword evidence="2 6" id="KW-0641">Proline biosynthesis</keyword>
<evidence type="ECO:0000259" key="10">
    <source>
        <dbReference type="Pfam" id="PF03807"/>
    </source>
</evidence>
<comment type="caution">
    <text evidence="12">The sequence shown here is derived from an EMBL/GenBank/DDBJ whole genome shotgun (WGS) entry which is preliminary data.</text>
</comment>
<dbReference type="InterPro" id="IPR036291">
    <property type="entry name" value="NAD(P)-bd_dom_sf"/>
</dbReference>
<keyword evidence="4 6" id="KW-0560">Oxidoreductase</keyword>
<evidence type="ECO:0000313" key="12">
    <source>
        <dbReference type="EMBL" id="EIT87294.1"/>
    </source>
</evidence>
<evidence type="ECO:0000259" key="11">
    <source>
        <dbReference type="Pfam" id="PF14748"/>
    </source>
</evidence>
<dbReference type="InterPro" id="IPR000304">
    <property type="entry name" value="Pyrroline-COOH_reductase"/>
</dbReference>
<organism evidence="12 13">
    <name type="scientific">Fictibacillus macauensis ZFHKF-1</name>
    <dbReference type="NCBI Taxonomy" id="1196324"/>
    <lineage>
        <taxon>Bacteria</taxon>
        <taxon>Bacillati</taxon>
        <taxon>Bacillota</taxon>
        <taxon>Bacilli</taxon>
        <taxon>Bacillales</taxon>
        <taxon>Fictibacillaceae</taxon>
        <taxon>Fictibacillus</taxon>
    </lineage>
</organism>
<dbReference type="EC" id="1.5.1.2" evidence="6 7"/>
<dbReference type="PIRSF" id="PIRSF000193">
    <property type="entry name" value="Pyrrol-5-carb_rd"/>
    <property type="match status" value="1"/>
</dbReference>
<dbReference type="Proteomes" id="UP000004080">
    <property type="component" value="Unassembled WGS sequence"/>
</dbReference>
<dbReference type="AlphaFoldDB" id="I8ANC6"/>
<dbReference type="SUPFAM" id="SSF48179">
    <property type="entry name" value="6-phosphogluconate dehydrogenase C-terminal domain-like"/>
    <property type="match status" value="1"/>
</dbReference>
<feature type="binding site" evidence="8">
    <location>
        <begin position="70"/>
        <end position="73"/>
    </location>
    <ligand>
        <name>NADP(+)</name>
        <dbReference type="ChEBI" id="CHEBI:58349"/>
    </ligand>
</feature>
<dbReference type="STRING" id="1196324.A374_00899"/>
<evidence type="ECO:0000256" key="7">
    <source>
        <dbReference type="NCBIfam" id="TIGR00112"/>
    </source>
</evidence>
<evidence type="ECO:0000256" key="3">
    <source>
        <dbReference type="ARBA" id="ARBA00022857"/>
    </source>
</evidence>
<dbReference type="PROSITE" id="PS00521">
    <property type="entry name" value="P5CR"/>
    <property type="match status" value="1"/>
</dbReference>
<name>I8ANC6_9BACL</name>
<dbReference type="Pfam" id="PF03807">
    <property type="entry name" value="F420_oxidored"/>
    <property type="match status" value="1"/>
</dbReference>
<keyword evidence="13" id="KW-1185">Reference proteome</keyword>
<keyword evidence="6 9" id="KW-0028">Amino-acid biosynthesis</keyword>
<keyword evidence="3 6" id="KW-0521">NADP</keyword>
<dbReference type="eggNOG" id="COG0345">
    <property type="taxonomic scope" value="Bacteria"/>
</dbReference>
<protein>
    <recommendedName>
        <fullName evidence="6 7">Pyrroline-5-carboxylate reductase</fullName>
        <shortName evidence="6">P5C reductase</shortName>
        <shortName evidence="6">P5CR</shortName>
        <ecNumber evidence="6 7">1.5.1.2</ecNumber>
    </recommendedName>
    <alternativeName>
        <fullName evidence="6">PCA reductase</fullName>
    </alternativeName>
</protein>
<comment type="similarity">
    <text evidence="1 6 9">Belongs to the pyrroline-5-carboxylate reductase family.</text>
</comment>